<dbReference type="PANTHER" id="PTHR39179">
    <property type="entry name" value="SPORE COAT PROTEIN I"/>
    <property type="match status" value="1"/>
</dbReference>
<dbReference type="RefSeq" id="WP_124997037.1">
    <property type="nucleotide sequence ID" value="NZ_BHYK01000001.1"/>
</dbReference>
<proteinExistence type="predicted"/>
<protein>
    <submittedName>
        <fullName evidence="1">Spore coat protein CotS</fullName>
    </submittedName>
</protein>
<evidence type="ECO:0000313" key="2">
    <source>
        <dbReference type="Proteomes" id="UP000287872"/>
    </source>
</evidence>
<dbReference type="GO" id="GO:0042601">
    <property type="term" value="C:endospore-forming forespore"/>
    <property type="evidence" value="ECO:0007669"/>
    <property type="project" value="TreeGrafter"/>
</dbReference>
<keyword evidence="1" id="KW-0167">Capsid protein</keyword>
<dbReference type="Gene3D" id="3.90.1200.10">
    <property type="match status" value="1"/>
</dbReference>
<keyword evidence="2" id="KW-1185">Reference proteome</keyword>
<dbReference type="Proteomes" id="UP000287872">
    <property type="component" value="Unassembled WGS sequence"/>
</dbReference>
<evidence type="ECO:0000313" key="1">
    <source>
        <dbReference type="EMBL" id="GCD08505.1"/>
    </source>
</evidence>
<dbReference type="EMBL" id="BHYK01000001">
    <property type="protein sequence ID" value="GCD08505.1"/>
    <property type="molecule type" value="Genomic_DNA"/>
</dbReference>
<sequence length="254" mass="29887">MAISIYNDFSDYMLFKGIKNVQTTDFKYKNIDVDITEDLVIKQFDAIYDFHQKSWGFNGYLRNRLNNNTGKIIEEYKIYIKKLVSDINNIKRDEPKNPFEELIIEYGEGAVKRGQACISAVYQTDYIGIISRSMKRNEVCLGNTDFQNLQKENYTYVVSFEHCSYNVVEMDCFILLSKLRRKGAKLDFQRLAREFCYIEGLDTSSSEFITALVSYPHEFMKCCNKYREGKNKDYEDRFYKKLSKALIQDGDSLF</sequence>
<dbReference type="OrthoDB" id="1928514at2"/>
<dbReference type="InterPro" id="IPR047175">
    <property type="entry name" value="CotS-like"/>
</dbReference>
<organism evidence="1 2">
    <name type="scientific">Clostridium tagluense</name>
    <dbReference type="NCBI Taxonomy" id="360422"/>
    <lineage>
        <taxon>Bacteria</taxon>
        <taxon>Bacillati</taxon>
        <taxon>Bacillota</taxon>
        <taxon>Clostridia</taxon>
        <taxon>Eubacteriales</taxon>
        <taxon>Clostridiaceae</taxon>
        <taxon>Clostridium</taxon>
    </lineage>
</organism>
<name>A0A401UG35_9CLOT</name>
<gene>
    <name evidence="1" type="ORF">Ctaglu_01280</name>
</gene>
<dbReference type="AlphaFoldDB" id="A0A401UG35"/>
<dbReference type="PANTHER" id="PTHR39179:SF1">
    <property type="entry name" value="SPORE COAT PROTEIN I"/>
    <property type="match status" value="1"/>
</dbReference>
<accession>A0A401UG35</accession>
<comment type="caution">
    <text evidence="1">The sequence shown here is derived from an EMBL/GenBank/DDBJ whole genome shotgun (WGS) entry which is preliminary data.</text>
</comment>
<reference evidence="1 2" key="1">
    <citation type="submission" date="2018-11" db="EMBL/GenBank/DDBJ databases">
        <title>Genome sequencing and assembly of Clostridium tagluense strain A121.</title>
        <authorList>
            <person name="Murakami T."/>
            <person name="Segawa T."/>
            <person name="Shcherbakova V.A."/>
            <person name="Mori H."/>
            <person name="Yoshimura Y."/>
        </authorList>
    </citation>
    <scope>NUCLEOTIDE SEQUENCE [LARGE SCALE GENOMIC DNA]</scope>
    <source>
        <strain evidence="1 2">A121</strain>
    </source>
</reference>
<keyword evidence="1" id="KW-0946">Virion</keyword>